<gene>
    <name evidence="9" type="ORF">BJ959_000101</name>
</gene>
<evidence type="ECO:0000313" key="9">
    <source>
        <dbReference type="EMBL" id="MBB5616605.1"/>
    </source>
</evidence>
<evidence type="ECO:0000256" key="6">
    <source>
        <dbReference type="SAM" id="MobiDB-lite"/>
    </source>
</evidence>
<feature type="transmembrane region" description="Helical" evidence="7">
    <location>
        <begin position="97"/>
        <end position="116"/>
    </location>
</feature>
<evidence type="ECO:0000256" key="5">
    <source>
        <dbReference type="ARBA" id="ARBA00023136"/>
    </source>
</evidence>
<protein>
    <submittedName>
        <fullName evidence="9">Putative RDD family membrane protein YckC</fullName>
    </submittedName>
</protein>
<comment type="subcellular location">
    <subcellularLocation>
        <location evidence="1">Cell membrane</location>
        <topology evidence="1">Multi-pass membrane protein</topology>
    </subcellularLocation>
</comment>
<feature type="transmembrane region" description="Helical" evidence="7">
    <location>
        <begin position="34"/>
        <end position="54"/>
    </location>
</feature>
<evidence type="ECO:0000256" key="7">
    <source>
        <dbReference type="SAM" id="Phobius"/>
    </source>
</evidence>
<dbReference type="InterPro" id="IPR016795">
    <property type="entry name" value="UCP021697"/>
</dbReference>
<dbReference type="GO" id="GO:0005886">
    <property type="term" value="C:plasma membrane"/>
    <property type="evidence" value="ECO:0007669"/>
    <property type="project" value="UniProtKB-SubCell"/>
</dbReference>
<accession>A0A840X612</accession>
<dbReference type="AlphaFoldDB" id="A0A840X612"/>
<evidence type="ECO:0000256" key="4">
    <source>
        <dbReference type="ARBA" id="ARBA00022989"/>
    </source>
</evidence>
<sequence>MTDTPPASPPDWPGQRLGLPETGPRSVGRFGRRLGALAIDWGIAVILSAAFFSYDSIATLLIFIGLQVLFTVVVNASPGHLILGLRVVPMEGGLLGVWRPIVRALLIALVIPPMLFDDNNRGLHDRAARTILLRR</sequence>
<name>A0A840X612_9MICO</name>
<comment type="caution">
    <text evidence="9">The sequence shown here is derived from an EMBL/GenBank/DDBJ whole genome shotgun (WGS) entry which is preliminary data.</text>
</comment>
<evidence type="ECO:0000313" key="10">
    <source>
        <dbReference type="Proteomes" id="UP000552883"/>
    </source>
</evidence>
<dbReference type="PIRSF" id="PIRSF021697">
    <property type="entry name" value="UCP021697"/>
    <property type="match status" value="1"/>
</dbReference>
<keyword evidence="5 7" id="KW-0472">Membrane</keyword>
<feature type="domain" description="RDD" evidence="8">
    <location>
        <begin position="30"/>
        <end position="128"/>
    </location>
</feature>
<dbReference type="Pfam" id="PF06271">
    <property type="entry name" value="RDD"/>
    <property type="match status" value="1"/>
</dbReference>
<dbReference type="EMBL" id="JACHBS010000001">
    <property type="protein sequence ID" value="MBB5616605.1"/>
    <property type="molecule type" value="Genomic_DNA"/>
</dbReference>
<organism evidence="9 10">
    <name type="scientific">Microcella frigidaquae</name>
    <dbReference type="NCBI Taxonomy" id="424758"/>
    <lineage>
        <taxon>Bacteria</taxon>
        <taxon>Bacillati</taxon>
        <taxon>Actinomycetota</taxon>
        <taxon>Actinomycetes</taxon>
        <taxon>Micrococcales</taxon>
        <taxon>Microbacteriaceae</taxon>
        <taxon>Microcella</taxon>
    </lineage>
</organism>
<evidence type="ECO:0000256" key="2">
    <source>
        <dbReference type="ARBA" id="ARBA00022475"/>
    </source>
</evidence>
<keyword evidence="2" id="KW-1003">Cell membrane</keyword>
<dbReference type="RefSeq" id="WP_153981208.1">
    <property type="nucleotide sequence ID" value="NZ_BAAANZ010000001.1"/>
</dbReference>
<dbReference type="InterPro" id="IPR010432">
    <property type="entry name" value="RDD"/>
</dbReference>
<dbReference type="OrthoDB" id="5187110at2"/>
<evidence type="ECO:0000256" key="3">
    <source>
        <dbReference type="ARBA" id="ARBA00022692"/>
    </source>
</evidence>
<dbReference type="InterPro" id="IPR051791">
    <property type="entry name" value="Pra-immunoreactive"/>
</dbReference>
<feature type="transmembrane region" description="Helical" evidence="7">
    <location>
        <begin position="60"/>
        <end position="85"/>
    </location>
</feature>
<keyword evidence="4 7" id="KW-1133">Transmembrane helix</keyword>
<dbReference type="PANTHER" id="PTHR36115">
    <property type="entry name" value="PROLINE-RICH ANTIGEN HOMOLOG-RELATED"/>
    <property type="match status" value="1"/>
</dbReference>
<proteinExistence type="predicted"/>
<dbReference type="PANTHER" id="PTHR36115:SF6">
    <property type="entry name" value="PROLINE-RICH ANTIGEN HOMOLOG"/>
    <property type="match status" value="1"/>
</dbReference>
<dbReference type="Proteomes" id="UP000552883">
    <property type="component" value="Unassembled WGS sequence"/>
</dbReference>
<evidence type="ECO:0000259" key="8">
    <source>
        <dbReference type="Pfam" id="PF06271"/>
    </source>
</evidence>
<reference evidence="9 10" key="1">
    <citation type="submission" date="2020-08" db="EMBL/GenBank/DDBJ databases">
        <title>Sequencing the genomes of 1000 actinobacteria strains.</title>
        <authorList>
            <person name="Klenk H.-P."/>
        </authorList>
    </citation>
    <scope>NUCLEOTIDE SEQUENCE [LARGE SCALE GENOMIC DNA]</scope>
    <source>
        <strain evidence="9 10">DSM 23889</strain>
    </source>
</reference>
<feature type="compositionally biased region" description="Pro residues" evidence="6">
    <location>
        <begin position="1"/>
        <end position="12"/>
    </location>
</feature>
<evidence type="ECO:0000256" key="1">
    <source>
        <dbReference type="ARBA" id="ARBA00004651"/>
    </source>
</evidence>
<feature type="region of interest" description="Disordered" evidence="6">
    <location>
        <begin position="1"/>
        <end position="24"/>
    </location>
</feature>
<keyword evidence="10" id="KW-1185">Reference proteome</keyword>
<keyword evidence="3 7" id="KW-0812">Transmembrane</keyword>